<dbReference type="AlphaFoldDB" id="A0A1H0E2R5"/>
<protein>
    <submittedName>
        <fullName evidence="2">DNA binding domain-containing protein, excisionase family</fullName>
    </submittedName>
</protein>
<name>A0A1H0E2R5_9BACI</name>
<evidence type="ECO:0000313" key="2">
    <source>
        <dbReference type="EMBL" id="SDN76712.1"/>
    </source>
</evidence>
<dbReference type="InterPro" id="IPR009061">
    <property type="entry name" value="DNA-bd_dom_put_sf"/>
</dbReference>
<dbReference type="GO" id="GO:0003677">
    <property type="term" value="F:DNA binding"/>
    <property type="evidence" value="ECO:0007669"/>
    <property type="project" value="InterPro"/>
</dbReference>
<dbReference type="Pfam" id="PF12728">
    <property type="entry name" value="HTH_17"/>
    <property type="match status" value="1"/>
</dbReference>
<dbReference type="Proteomes" id="UP000199334">
    <property type="component" value="Unassembled WGS sequence"/>
</dbReference>
<dbReference type="InterPro" id="IPR010093">
    <property type="entry name" value="SinI_DNA-bd"/>
</dbReference>
<dbReference type="InterPro" id="IPR041657">
    <property type="entry name" value="HTH_17"/>
</dbReference>
<dbReference type="SUPFAM" id="SSF46955">
    <property type="entry name" value="Putative DNA-binding domain"/>
    <property type="match status" value="1"/>
</dbReference>
<dbReference type="NCBIfam" id="TIGR01764">
    <property type="entry name" value="excise"/>
    <property type="match status" value="1"/>
</dbReference>
<keyword evidence="3" id="KW-1185">Reference proteome</keyword>
<proteinExistence type="predicted"/>
<evidence type="ECO:0000313" key="3">
    <source>
        <dbReference type="Proteomes" id="UP000199334"/>
    </source>
</evidence>
<dbReference type="EMBL" id="FNIG01000008">
    <property type="protein sequence ID" value="SDN76712.1"/>
    <property type="molecule type" value="Genomic_DNA"/>
</dbReference>
<organism evidence="2 3">
    <name type="scientific">Tenuibacillus multivorans</name>
    <dbReference type="NCBI Taxonomy" id="237069"/>
    <lineage>
        <taxon>Bacteria</taxon>
        <taxon>Bacillati</taxon>
        <taxon>Bacillota</taxon>
        <taxon>Bacilli</taxon>
        <taxon>Bacillales</taxon>
        <taxon>Bacillaceae</taxon>
        <taxon>Tenuibacillus</taxon>
    </lineage>
</organism>
<reference evidence="2 3" key="1">
    <citation type="submission" date="2016-10" db="EMBL/GenBank/DDBJ databases">
        <authorList>
            <person name="de Groot N.N."/>
        </authorList>
    </citation>
    <scope>NUCLEOTIDE SEQUENCE [LARGE SCALE GENOMIC DNA]</scope>
    <source>
        <strain evidence="2 3">CGMCC 1.3442</strain>
    </source>
</reference>
<accession>A0A1H0E2R5</accession>
<gene>
    <name evidence="2" type="ORF">SAMN05216498_3041</name>
</gene>
<evidence type="ECO:0000259" key="1">
    <source>
        <dbReference type="Pfam" id="PF12728"/>
    </source>
</evidence>
<feature type="domain" description="Helix-turn-helix" evidence="1">
    <location>
        <begin position="144"/>
        <end position="188"/>
    </location>
</feature>
<dbReference type="OrthoDB" id="2426620at2"/>
<sequence length="220" mass="25350">MIDMQKHDQDKLWESVLTLADIDVDQAKAVFKVVIERFLHKVGMFTPLVSKIPLSLPSSEKAHVLRKLENEMLEILSHNDKDKKYELLVEYIDNISDLSEEDSLLIRRKILASILSEKIENRQSIEINEITPEYQIKQEKTTSFYTPKEVSKKMGLSDQTIRRMCEKGKFPGAYQTGGGHWKIPHNAFITTPEQDQKADELFEQINAINEKAGDADEFDL</sequence>